<reference evidence="1" key="1">
    <citation type="submission" date="2015-04" db="UniProtKB">
        <authorList>
            <consortium name="EnsemblPlants"/>
        </authorList>
    </citation>
    <scope>IDENTIFICATION</scope>
    <source>
        <strain evidence="1">SL10</strain>
    </source>
</reference>
<dbReference type="Gramene" id="ONIVA08G09920.1">
    <property type="protein sequence ID" value="ONIVA08G09920.1"/>
    <property type="gene ID" value="ONIVA08G09920"/>
</dbReference>
<reference evidence="1" key="2">
    <citation type="submission" date="2018-04" db="EMBL/GenBank/DDBJ databases">
        <title>OnivRS2 (Oryza nivara Reference Sequence Version 2).</title>
        <authorList>
            <person name="Zhang J."/>
            <person name="Kudrna D."/>
            <person name="Lee S."/>
            <person name="Talag J."/>
            <person name="Rajasekar S."/>
            <person name="Welchert J."/>
            <person name="Hsing Y.-I."/>
            <person name="Wing R.A."/>
        </authorList>
    </citation>
    <scope>NUCLEOTIDE SEQUENCE [LARGE SCALE GENOMIC DNA]</scope>
    <source>
        <strain evidence="1">SL10</strain>
    </source>
</reference>
<keyword evidence="2" id="KW-1185">Reference proteome</keyword>
<dbReference type="EnsemblPlants" id="ONIVA08G09920.1">
    <property type="protein sequence ID" value="ONIVA08G09920.1"/>
    <property type="gene ID" value="ONIVA08G09920"/>
</dbReference>
<proteinExistence type="predicted"/>
<evidence type="ECO:0000313" key="1">
    <source>
        <dbReference type="EnsemblPlants" id="ONIVA08G09920.1"/>
    </source>
</evidence>
<accession>A0A0E0I9R2</accession>
<evidence type="ECO:0000313" key="2">
    <source>
        <dbReference type="Proteomes" id="UP000006591"/>
    </source>
</evidence>
<sequence>MARAQSTETVKFAERRVVSTYSQHSSSTPIPSRVGPLDYQLAVMCNCRVKAARWISWSADNPSRWYLKCRNARGGLILDWGLKFMARDCRMVDVVFFAWYDGPTTTFLREVLNDLRDAVWSVRREKEELVLAIQEERLRRREQRLMLLGKSWRQQESCHVTIQKELLHGRTELVG</sequence>
<dbReference type="HOGENOM" id="CLU_088072_3_0_1"/>
<name>A0A0E0I9R2_ORYNI</name>
<protein>
    <submittedName>
        <fullName evidence="1">Uncharacterized protein</fullName>
    </submittedName>
</protein>
<dbReference type="AlphaFoldDB" id="A0A0E0I9R2"/>
<dbReference type="Proteomes" id="UP000006591">
    <property type="component" value="Chromosome 8"/>
</dbReference>
<organism evidence="1">
    <name type="scientific">Oryza nivara</name>
    <name type="common">Indian wild rice</name>
    <name type="synonym">Oryza sativa f. spontanea</name>
    <dbReference type="NCBI Taxonomy" id="4536"/>
    <lineage>
        <taxon>Eukaryota</taxon>
        <taxon>Viridiplantae</taxon>
        <taxon>Streptophyta</taxon>
        <taxon>Embryophyta</taxon>
        <taxon>Tracheophyta</taxon>
        <taxon>Spermatophyta</taxon>
        <taxon>Magnoliopsida</taxon>
        <taxon>Liliopsida</taxon>
        <taxon>Poales</taxon>
        <taxon>Poaceae</taxon>
        <taxon>BOP clade</taxon>
        <taxon>Oryzoideae</taxon>
        <taxon>Oryzeae</taxon>
        <taxon>Oryzinae</taxon>
        <taxon>Oryza</taxon>
    </lineage>
</organism>